<dbReference type="EMBL" id="BLRY01000133">
    <property type="protein sequence ID" value="GFP28181.1"/>
    <property type="molecule type" value="Genomic_DNA"/>
</dbReference>
<evidence type="ECO:0000313" key="5">
    <source>
        <dbReference type="EMBL" id="GFP35523.1"/>
    </source>
</evidence>
<evidence type="ECO:0000313" key="4">
    <source>
        <dbReference type="EMBL" id="GFP28181.1"/>
    </source>
</evidence>
<protein>
    <submittedName>
        <fullName evidence="5">Site-specific DNA-methyltransferase (Adenine-specific)</fullName>
    </submittedName>
</protein>
<sequence>MGHPAPFPVELPYRLIQLYTFEGEVILDPFVGSGQAAIAAIKTRRRYIGYDIKEDYVKLAERRIREFSLASNAPKLFEFKGERR</sequence>
<evidence type="ECO:0000313" key="7">
    <source>
        <dbReference type="Proteomes" id="UP000591948"/>
    </source>
</evidence>
<dbReference type="InterPro" id="IPR029063">
    <property type="entry name" value="SAM-dependent_MTases_sf"/>
</dbReference>
<keyword evidence="1 5" id="KW-0489">Methyltransferase</keyword>
<evidence type="ECO:0000256" key="1">
    <source>
        <dbReference type="ARBA" id="ARBA00022603"/>
    </source>
</evidence>
<gene>
    <name evidence="4" type="ORF">HKBW3S33_01598</name>
    <name evidence="5" type="ORF">HKBW3S43_01314</name>
</gene>
<proteinExistence type="predicted"/>
<dbReference type="Proteomes" id="UP000591948">
    <property type="component" value="Unassembled WGS sequence"/>
</dbReference>
<dbReference type="PRINTS" id="PR00508">
    <property type="entry name" value="S21N4MTFRASE"/>
</dbReference>
<evidence type="ECO:0000259" key="3">
    <source>
        <dbReference type="Pfam" id="PF01555"/>
    </source>
</evidence>
<keyword evidence="7" id="KW-1185">Reference proteome</keyword>
<reference evidence="6 7" key="1">
    <citation type="journal article" date="2020" name="Front. Microbiol.">
        <title>Single-cell genomics of novel Actinobacteria with the Wood-Ljungdahl pathway discovered in a serpentinizing system.</title>
        <authorList>
            <person name="Merino N."/>
            <person name="Kawai M."/>
            <person name="Boyd E.S."/>
            <person name="Colman D.R."/>
            <person name="McGlynn S.E."/>
            <person name="Nealson K.H."/>
            <person name="Kurokawa K."/>
            <person name="Hongoh Y."/>
        </authorList>
    </citation>
    <scope>NUCLEOTIDE SEQUENCE [LARGE SCALE GENOMIC DNA]</scope>
    <source>
        <strain evidence="4 7">S33</strain>
        <strain evidence="5 6">S43</strain>
    </source>
</reference>
<comment type="caution">
    <text evidence="5">The sequence shown here is derived from an EMBL/GenBank/DDBJ whole genome shotgun (WGS) entry which is preliminary data.</text>
</comment>
<dbReference type="GO" id="GO:0008170">
    <property type="term" value="F:N-methyltransferase activity"/>
    <property type="evidence" value="ECO:0007669"/>
    <property type="project" value="InterPro"/>
</dbReference>
<dbReference type="Pfam" id="PF01555">
    <property type="entry name" value="N6_N4_Mtase"/>
    <property type="match status" value="1"/>
</dbReference>
<dbReference type="AlphaFoldDB" id="A0A6V8PTH8"/>
<keyword evidence="2 5" id="KW-0808">Transferase</keyword>
<evidence type="ECO:0000256" key="2">
    <source>
        <dbReference type="ARBA" id="ARBA00022679"/>
    </source>
</evidence>
<name>A0A6V8PTH8_9ACTN</name>
<evidence type="ECO:0000313" key="6">
    <source>
        <dbReference type="Proteomes" id="UP000576480"/>
    </source>
</evidence>
<dbReference type="SUPFAM" id="SSF53335">
    <property type="entry name" value="S-adenosyl-L-methionine-dependent methyltransferases"/>
    <property type="match status" value="1"/>
</dbReference>
<feature type="domain" description="DNA methylase N-4/N-6" evidence="3">
    <location>
        <begin position="3"/>
        <end position="61"/>
    </location>
</feature>
<accession>A0A6V8PTH8</accession>
<dbReference type="InterPro" id="IPR001091">
    <property type="entry name" value="RM_Methyltransferase"/>
</dbReference>
<dbReference type="EMBL" id="BLSB01000124">
    <property type="protein sequence ID" value="GFP35523.1"/>
    <property type="molecule type" value="Genomic_DNA"/>
</dbReference>
<dbReference type="InterPro" id="IPR002941">
    <property type="entry name" value="DNA_methylase_N4/N6"/>
</dbReference>
<organism evidence="5 6">
    <name type="scientific">Candidatus Hakubella thermalkaliphila</name>
    <dbReference type="NCBI Taxonomy" id="2754717"/>
    <lineage>
        <taxon>Bacteria</taxon>
        <taxon>Bacillati</taxon>
        <taxon>Actinomycetota</taxon>
        <taxon>Actinomycetota incertae sedis</taxon>
        <taxon>Candidatus Hakubellales</taxon>
        <taxon>Candidatus Hakubellaceae</taxon>
        <taxon>Candidatus Hakubella</taxon>
    </lineage>
</organism>
<dbReference type="Gene3D" id="3.40.50.150">
    <property type="entry name" value="Vaccinia Virus protein VP39"/>
    <property type="match status" value="1"/>
</dbReference>
<dbReference type="GO" id="GO:0003677">
    <property type="term" value="F:DNA binding"/>
    <property type="evidence" value="ECO:0007669"/>
    <property type="project" value="InterPro"/>
</dbReference>
<dbReference type="GO" id="GO:0032259">
    <property type="term" value="P:methylation"/>
    <property type="evidence" value="ECO:0007669"/>
    <property type="project" value="UniProtKB-KW"/>
</dbReference>
<dbReference type="Proteomes" id="UP000576480">
    <property type="component" value="Unassembled WGS sequence"/>
</dbReference>